<name>A0A1D9QAU3_SCLS1</name>
<proteinExistence type="predicted"/>
<evidence type="ECO:0000313" key="3">
    <source>
        <dbReference type="EMBL" id="APA12036.1"/>
    </source>
</evidence>
<feature type="region of interest" description="Disordered" evidence="2">
    <location>
        <begin position="1"/>
        <end position="22"/>
    </location>
</feature>
<feature type="coiled-coil region" evidence="1">
    <location>
        <begin position="110"/>
        <end position="140"/>
    </location>
</feature>
<feature type="region of interest" description="Disordered" evidence="2">
    <location>
        <begin position="72"/>
        <end position="102"/>
    </location>
</feature>
<evidence type="ECO:0000256" key="2">
    <source>
        <dbReference type="SAM" id="MobiDB-lite"/>
    </source>
</evidence>
<evidence type="ECO:0008006" key="5">
    <source>
        <dbReference type="Google" id="ProtNLM"/>
    </source>
</evidence>
<evidence type="ECO:0000313" key="4">
    <source>
        <dbReference type="Proteomes" id="UP000177798"/>
    </source>
</evidence>
<organism evidence="3 4">
    <name type="scientific">Sclerotinia sclerotiorum (strain ATCC 18683 / 1980 / Ss-1)</name>
    <name type="common">White mold</name>
    <name type="synonym">Whetzelinia sclerotiorum</name>
    <dbReference type="NCBI Taxonomy" id="665079"/>
    <lineage>
        <taxon>Eukaryota</taxon>
        <taxon>Fungi</taxon>
        <taxon>Dikarya</taxon>
        <taxon>Ascomycota</taxon>
        <taxon>Pezizomycotina</taxon>
        <taxon>Leotiomycetes</taxon>
        <taxon>Helotiales</taxon>
        <taxon>Sclerotiniaceae</taxon>
        <taxon>Sclerotinia</taxon>
    </lineage>
</organism>
<protein>
    <recommendedName>
        <fullName evidence="5">Altered inheritance of mitochondria protein 13, mitochondrial</fullName>
    </recommendedName>
</protein>
<dbReference type="InterPro" id="IPR012471">
    <property type="entry name" value="DUF1690"/>
</dbReference>
<sequence>MGSGASKPEEPPKAQVWSSETPVRFSEQLINSLQSSSESDSTRAKTLELHIQARVASELKKLQERASKDFEELTAKISNEESSPPSEEKSAGDSLRQLGRNAVQKDVEGLRKKLEQRKKLQELDEEVEKAKSEVVRCLRENDRRPLDCYKEVEAFRREVRRLETKWVEGVVR</sequence>
<gene>
    <name evidence="3" type="ORF">sscle_08g068060</name>
</gene>
<accession>A0A1D9QAU3</accession>
<keyword evidence="1" id="KW-0175">Coiled coil</keyword>
<dbReference type="Pfam" id="PF07956">
    <property type="entry name" value="DUF1690"/>
    <property type="match status" value="1"/>
</dbReference>
<reference evidence="4" key="1">
    <citation type="journal article" date="2017" name="Genome Biol. Evol.">
        <title>The complete genome sequence of the phytopathogenic fungus Sclerotinia sclerotiorum reveals insights into the genome architecture of broad host range pathogens.</title>
        <authorList>
            <person name="Derbyshire M."/>
            <person name="Denton-Giles M."/>
            <person name="Hegedus D."/>
            <person name="Seifbarghy S."/>
            <person name="Rollins J."/>
            <person name="van Kan J."/>
            <person name="Seidl M.F."/>
            <person name="Faino L."/>
            <person name="Mbengue M."/>
            <person name="Navaud O."/>
            <person name="Raffaele S."/>
            <person name="Hammond-Kosack K."/>
            <person name="Heard S."/>
            <person name="Oliver R."/>
        </authorList>
    </citation>
    <scope>NUCLEOTIDE SEQUENCE [LARGE SCALE GENOMIC DNA]</scope>
    <source>
        <strain evidence="4">ATCC 18683 / 1980 / Ss-1</strain>
    </source>
</reference>
<dbReference type="OrthoDB" id="5544375at2759"/>
<dbReference type="AlphaFoldDB" id="A0A1D9QAU3"/>
<evidence type="ECO:0000256" key="1">
    <source>
        <dbReference type="SAM" id="Coils"/>
    </source>
</evidence>
<dbReference type="VEuPathDB" id="FungiDB:sscle_08g068060"/>
<dbReference type="Proteomes" id="UP000177798">
    <property type="component" value="Chromosome 8"/>
</dbReference>
<dbReference type="EMBL" id="CP017821">
    <property type="protein sequence ID" value="APA12036.1"/>
    <property type="molecule type" value="Genomic_DNA"/>
</dbReference>